<dbReference type="EMBL" id="JABWRE020000001">
    <property type="protein sequence ID" value="MBV4535706.1"/>
    <property type="molecule type" value="Genomic_DNA"/>
</dbReference>
<sequence>MKDAHPWTNGQVERIYRTIKEATIEALHYRSIEALKAHVLAFVTAYNFARHLKTLRWCTLFKVICEVWTQHPDRFTINPHHLIPRPNT</sequence>
<reference evidence="2" key="2">
    <citation type="submission" date="2020-07" db="EMBL/GenBank/DDBJ databases">
        <authorList>
            <person name="Lood C."/>
            <person name="Girard L."/>
        </authorList>
    </citation>
    <scope>NUCLEOTIDE SEQUENCE</scope>
    <source>
        <strain evidence="2">SWRI10</strain>
    </source>
</reference>
<dbReference type="GO" id="GO:0015074">
    <property type="term" value="P:DNA integration"/>
    <property type="evidence" value="ECO:0007669"/>
    <property type="project" value="InterPro"/>
</dbReference>
<name>A0A923FW65_9PSED</name>
<dbReference type="AlphaFoldDB" id="A0A923FW65"/>
<dbReference type="GO" id="GO:0003676">
    <property type="term" value="F:nucleic acid binding"/>
    <property type="evidence" value="ECO:0007669"/>
    <property type="project" value="InterPro"/>
</dbReference>
<comment type="caution">
    <text evidence="2">The sequence shown here is derived from an EMBL/GenBank/DDBJ whole genome shotgun (WGS) entry which is preliminary data.</text>
</comment>
<reference evidence="2" key="1">
    <citation type="journal article" date="2020" name="Microorganisms">
        <title>Reliable Identification of Environmental Pseudomonas Isolates Using the rpoD Gene.</title>
        <authorList>
            <consortium name="The Broad Institute Genome Sequencing Platform"/>
            <person name="Girard L."/>
            <person name="Lood C."/>
            <person name="Rokni-Zadeh H."/>
            <person name="van Noort V."/>
            <person name="Lavigne R."/>
            <person name="De Mot R."/>
        </authorList>
    </citation>
    <scope>NUCLEOTIDE SEQUENCE</scope>
    <source>
        <strain evidence="2">SWRI10</strain>
    </source>
</reference>
<dbReference type="EMBL" id="JABWRE010000002">
    <property type="protein sequence ID" value="MBC3440053.1"/>
    <property type="molecule type" value="Genomic_DNA"/>
</dbReference>
<evidence type="ECO:0000313" key="3">
    <source>
        <dbReference type="EMBL" id="MBV4535706.1"/>
    </source>
</evidence>
<dbReference type="SUPFAM" id="SSF53098">
    <property type="entry name" value="Ribonuclease H-like"/>
    <property type="match status" value="1"/>
</dbReference>
<protein>
    <submittedName>
        <fullName evidence="3">Integrase core domain-containing protein</fullName>
    </submittedName>
    <submittedName>
        <fullName evidence="2">Transposase</fullName>
    </submittedName>
</protein>
<dbReference type="Proteomes" id="UP000599879">
    <property type="component" value="Unassembled WGS sequence"/>
</dbReference>
<evidence type="ECO:0000259" key="1">
    <source>
        <dbReference type="Pfam" id="PF13683"/>
    </source>
</evidence>
<accession>A0A923FW65</accession>
<dbReference type="Gene3D" id="3.30.420.10">
    <property type="entry name" value="Ribonuclease H-like superfamily/Ribonuclease H"/>
    <property type="match status" value="1"/>
</dbReference>
<dbReference type="InterPro" id="IPR012337">
    <property type="entry name" value="RNaseH-like_sf"/>
</dbReference>
<feature type="domain" description="Integrase catalytic" evidence="1">
    <location>
        <begin position="4"/>
        <end position="59"/>
    </location>
</feature>
<evidence type="ECO:0000313" key="2">
    <source>
        <dbReference type="EMBL" id="MBC3440053.1"/>
    </source>
</evidence>
<proteinExistence type="predicted"/>
<dbReference type="Pfam" id="PF13683">
    <property type="entry name" value="rve_3"/>
    <property type="match status" value="1"/>
</dbReference>
<organism evidence="2">
    <name type="scientific">Pseudomonas urmiensis</name>
    <dbReference type="NCBI Taxonomy" id="2745493"/>
    <lineage>
        <taxon>Bacteria</taxon>
        <taxon>Pseudomonadati</taxon>
        <taxon>Pseudomonadota</taxon>
        <taxon>Gammaproteobacteria</taxon>
        <taxon>Pseudomonadales</taxon>
        <taxon>Pseudomonadaceae</taxon>
        <taxon>Pseudomonas</taxon>
    </lineage>
</organism>
<dbReference type="InterPro" id="IPR036397">
    <property type="entry name" value="RNaseH_sf"/>
</dbReference>
<reference evidence="3" key="3">
    <citation type="submission" date="2021-06" db="EMBL/GenBank/DDBJ databases">
        <title>Updating the genus Pseudomonas: Description of 43 new species and partition of the Pseudomonas putida group.</title>
        <authorList>
            <person name="Girard L."/>
            <person name="Lood C."/>
            <person name="Vandamme P."/>
            <person name="Rokni-Zadeh H."/>
            <person name="Van Noort V."/>
            <person name="Hofte M."/>
            <person name="Lavigne R."/>
            <person name="De Mot R."/>
        </authorList>
    </citation>
    <scope>NUCLEOTIDE SEQUENCE</scope>
    <source>
        <strain evidence="3">SWRI10</strain>
    </source>
</reference>
<gene>
    <name evidence="3" type="ORF">HU737_006945</name>
    <name evidence="2" type="ORF">HU737_05110</name>
</gene>
<dbReference type="InterPro" id="IPR001584">
    <property type="entry name" value="Integrase_cat-core"/>
</dbReference>